<dbReference type="Pfam" id="PF01208">
    <property type="entry name" value="URO-D"/>
    <property type="match status" value="1"/>
</dbReference>
<dbReference type="Gene3D" id="3.20.20.210">
    <property type="match status" value="1"/>
</dbReference>
<dbReference type="EMBL" id="DVOT01000263">
    <property type="protein sequence ID" value="HIV29256.1"/>
    <property type="molecule type" value="Genomic_DNA"/>
</dbReference>
<comment type="caution">
    <text evidence="2">The sequence shown here is derived from an EMBL/GenBank/DDBJ whole genome shotgun (WGS) entry which is preliminary data.</text>
</comment>
<name>A0A9D1PAT3_9FIRM</name>
<reference evidence="2" key="1">
    <citation type="submission" date="2020-10" db="EMBL/GenBank/DDBJ databases">
        <authorList>
            <person name="Gilroy R."/>
        </authorList>
    </citation>
    <scope>NUCLEOTIDE SEQUENCE</scope>
    <source>
        <strain evidence="2">CHK183-6373</strain>
    </source>
</reference>
<dbReference type="PANTHER" id="PTHR47099">
    <property type="entry name" value="METHYLCOBAMIDE:COM METHYLTRANSFERASE MTBA"/>
    <property type="match status" value="1"/>
</dbReference>
<organism evidence="2 3">
    <name type="scientific">Candidatus Ornithocaccomicrobium faecavium</name>
    <dbReference type="NCBI Taxonomy" id="2840890"/>
    <lineage>
        <taxon>Bacteria</taxon>
        <taxon>Bacillati</taxon>
        <taxon>Bacillota</taxon>
        <taxon>Clostridia</taxon>
        <taxon>Candidatus Ornithocaccomicrobium</taxon>
    </lineage>
</organism>
<sequence length="310" mass="35079">MMTPKERMIAALNRKIPDRVPTFELEFQLADELMGRDFLHEEDMKNDSPKERERKLAENAEYLLQVYERLEHDAICIQYLSEASTIETIRRLRQLSGDRYMLLAHGDGTFAIPDGAGLEEFVYKIADEPEEVHREARAMCDQAIAHDRKLLDAGLDGFILCSDYCFNQGPFLSPKMFAEFIAPYLAEIIAAIRKEGGYAIKHTDGNIMPIIDQLVDANPHALHSLDPMAGVDIAEVKRLYGDRIALCGNVHCAAMQTGTVEEVTASAEYCLTHAKPGGGYIYCTSNIPFKGLPLERYLLVLDIWKRMRDY</sequence>
<evidence type="ECO:0000313" key="2">
    <source>
        <dbReference type="EMBL" id="HIV29256.1"/>
    </source>
</evidence>
<evidence type="ECO:0000313" key="3">
    <source>
        <dbReference type="Proteomes" id="UP000886884"/>
    </source>
</evidence>
<accession>A0A9D1PAT3</accession>
<dbReference type="GO" id="GO:0004853">
    <property type="term" value="F:uroporphyrinogen decarboxylase activity"/>
    <property type="evidence" value="ECO:0007669"/>
    <property type="project" value="InterPro"/>
</dbReference>
<dbReference type="InterPro" id="IPR038071">
    <property type="entry name" value="UROD/MetE-like_sf"/>
</dbReference>
<proteinExistence type="predicted"/>
<gene>
    <name evidence="2" type="ORF">IAA64_14955</name>
</gene>
<dbReference type="SUPFAM" id="SSF51726">
    <property type="entry name" value="UROD/MetE-like"/>
    <property type="match status" value="1"/>
</dbReference>
<protein>
    <recommendedName>
        <fullName evidence="1">Uroporphyrinogen decarboxylase (URO-D) domain-containing protein</fullName>
    </recommendedName>
</protein>
<dbReference type="PANTHER" id="PTHR47099:SF1">
    <property type="entry name" value="METHYLCOBAMIDE:COM METHYLTRANSFERASE MTBA"/>
    <property type="match status" value="1"/>
</dbReference>
<dbReference type="InterPro" id="IPR052024">
    <property type="entry name" value="Methanogen_methyltrans"/>
</dbReference>
<dbReference type="AlphaFoldDB" id="A0A9D1PAT3"/>
<dbReference type="Proteomes" id="UP000886884">
    <property type="component" value="Unassembled WGS sequence"/>
</dbReference>
<dbReference type="InterPro" id="IPR000257">
    <property type="entry name" value="Uroporphyrinogen_deCOase"/>
</dbReference>
<feature type="domain" description="Uroporphyrinogen decarboxylase (URO-D)" evidence="1">
    <location>
        <begin position="117"/>
        <end position="282"/>
    </location>
</feature>
<reference evidence="2" key="2">
    <citation type="journal article" date="2021" name="PeerJ">
        <title>Extensive microbial diversity within the chicken gut microbiome revealed by metagenomics and culture.</title>
        <authorList>
            <person name="Gilroy R."/>
            <person name="Ravi A."/>
            <person name="Getino M."/>
            <person name="Pursley I."/>
            <person name="Horton D.L."/>
            <person name="Alikhan N.F."/>
            <person name="Baker D."/>
            <person name="Gharbi K."/>
            <person name="Hall N."/>
            <person name="Watson M."/>
            <person name="Adriaenssens E.M."/>
            <person name="Foster-Nyarko E."/>
            <person name="Jarju S."/>
            <person name="Secka A."/>
            <person name="Antonio M."/>
            <person name="Oren A."/>
            <person name="Chaudhuri R.R."/>
            <person name="La Ragione R."/>
            <person name="Hildebrand F."/>
            <person name="Pallen M.J."/>
        </authorList>
    </citation>
    <scope>NUCLEOTIDE SEQUENCE</scope>
    <source>
        <strain evidence="2">CHK183-6373</strain>
    </source>
</reference>
<evidence type="ECO:0000259" key="1">
    <source>
        <dbReference type="Pfam" id="PF01208"/>
    </source>
</evidence>
<dbReference type="GO" id="GO:0006779">
    <property type="term" value="P:porphyrin-containing compound biosynthetic process"/>
    <property type="evidence" value="ECO:0007669"/>
    <property type="project" value="InterPro"/>
</dbReference>